<dbReference type="SMART" id="SM00796">
    <property type="entry name" value="AHS1"/>
    <property type="match status" value="1"/>
</dbReference>
<evidence type="ECO:0000256" key="1">
    <source>
        <dbReference type="ARBA" id="ARBA00022741"/>
    </source>
</evidence>
<dbReference type="Gene3D" id="3.30.1360.40">
    <property type="match status" value="1"/>
</dbReference>
<evidence type="ECO:0000313" key="6">
    <source>
        <dbReference type="Proteomes" id="UP000478740"/>
    </source>
</evidence>
<name>A0A6L6J610_9RHOB</name>
<dbReference type="GO" id="GO:0005524">
    <property type="term" value="F:ATP binding"/>
    <property type="evidence" value="ECO:0007669"/>
    <property type="project" value="UniProtKB-KW"/>
</dbReference>
<dbReference type="AlphaFoldDB" id="A0A6L6J610"/>
<proteinExistence type="predicted"/>
<keyword evidence="1" id="KW-0547">Nucleotide-binding</keyword>
<evidence type="ECO:0000313" key="5">
    <source>
        <dbReference type="EMBL" id="MTH66207.1"/>
    </source>
</evidence>
<keyword evidence="6" id="KW-1185">Reference proteome</keyword>
<reference evidence="5 6" key="1">
    <citation type="submission" date="2019-11" db="EMBL/GenBank/DDBJ databases">
        <authorList>
            <person name="Dong K."/>
        </authorList>
    </citation>
    <scope>NUCLEOTIDE SEQUENCE [LARGE SCALE GENOMIC DNA]</scope>
    <source>
        <strain evidence="5 6">DK608</strain>
    </source>
</reference>
<keyword evidence="2 5" id="KW-0378">Hydrolase</keyword>
<gene>
    <name evidence="5" type="primary">pxpB</name>
    <name evidence="5" type="ORF">GL284_18275</name>
</gene>
<organism evidence="5 6">
    <name type="scientific">Paracoccus shanxieyensis</name>
    <dbReference type="NCBI Taxonomy" id="2675752"/>
    <lineage>
        <taxon>Bacteria</taxon>
        <taxon>Pseudomonadati</taxon>
        <taxon>Pseudomonadota</taxon>
        <taxon>Alphaproteobacteria</taxon>
        <taxon>Rhodobacterales</taxon>
        <taxon>Paracoccaceae</taxon>
        <taxon>Paracoccus</taxon>
    </lineage>
</organism>
<dbReference type="NCBIfam" id="TIGR00370">
    <property type="entry name" value="5-oxoprolinase subunit PxpB"/>
    <property type="match status" value="1"/>
</dbReference>
<dbReference type="Pfam" id="PF02682">
    <property type="entry name" value="CT_C_D"/>
    <property type="match status" value="1"/>
</dbReference>
<comment type="caution">
    <text evidence="5">The sequence shown here is derived from an EMBL/GenBank/DDBJ whole genome shotgun (WGS) entry which is preliminary data.</text>
</comment>
<dbReference type="PANTHER" id="PTHR34698:SF2">
    <property type="entry name" value="5-OXOPROLINASE SUBUNIT B"/>
    <property type="match status" value="1"/>
</dbReference>
<sequence length="240" mass="25608">MEDLRILPCGDQALTVQLSDRIDEAVNARVIALAAALDRAAIPGILEHVPTYRSLLVRYDPLTIRGHQVEQRIRALLAGLTAGQDRGRHWRVPVHYGGEAGMDLAELAAEKGMTPQALIDLHSGVRFRVFMIGFAPGFAYLGGLPKVLHTPRLKVPRQRIPAGAVGIGGQQGSISSVAGPSGWRFLGGTPVRLFDPARDPAFLLTAGDTVQFAPIGADEYADMAARAAKGQTVIAPQEAP</sequence>
<dbReference type="InterPro" id="IPR003833">
    <property type="entry name" value="CT_C_D"/>
</dbReference>
<dbReference type="EMBL" id="WMII01000024">
    <property type="protein sequence ID" value="MTH66207.1"/>
    <property type="molecule type" value="Genomic_DNA"/>
</dbReference>
<dbReference type="PANTHER" id="PTHR34698">
    <property type="entry name" value="5-OXOPROLINASE SUBUNIT B"/>
    <property type="match status" value="1"/>
</dbReference>
<feature type="domain" description="Carboxyltransferase" evidence="4">
    <location>
        <begin position="4"/>
        <end position="204"/>
    </location>
</feature>
<dbReference type="EC" id="3.5.2.9" evidence="5"/>
<evidence type="ECO:0000259" key="4">
    <source>
        <dbReference type="SMART" id="SM00796"/>
    </source>
</evidence>
<dbReference type="RefSeq" id="WP_155045960.1">
    <property type="nucleotide sequence ID" value="NZ_WMIH01000025.1"/>
</dbReference>
<accession>A0A6L6J610</accession>
<dbReference type="SUPFAM" id="SSF50891">
    <property type="entry name" value="Cyclophilin-like"/>
    <property type="match status" value="1"/>
</dbReference>
<dbReference type="InterPro" id="IPR029000">
    <property type="entry name" value="Cyclophilin-like_dom_sf"/>
</dbReference>
<protein>
    <submittedName>
        <fullName evidence="5">5-oxoprolinase subunit PxpB</fullName>
        <ecNumber evidence="5">3.5.2.9</ecNumber>
    </submittedName>
</protein>
<dbReference type="Proteomes" id="UP000478740">
    <property type="component" value="Unassembled WGS sequence"/>
</dbReference>
<dbReference type="GO" id="GO:0017168">
    <property type="term" value="F:5-oxoprolinase (ATP-hydrolyzing) activity"/>
    <property type="evidence" value="ECO:0007669"/>
    <property type="project" value="UniProtKB-EC"/>
</dbReference>
<dbReference type="SUPFAM" id="SSF160467">
    <property type="entry name" value="PH0987 N-terminal domain-like"/>
    <property type="match status" value="1"/>
</dbReference>
<evidence type="ECO:0000256" key="3">
    <source>
        <dbReference type="ARBA" id="ARBA00022840"/>
    </source>
</evidence>
<dbReference type="Gene3D" id="2.40.100.10">
    <property type="entry name" value="Cyclophilin-like"/>
    <property type="match status" value="1"/>
</dbReference>
<dbReference type="InterPro" id="IPR010016">
    <property type="entry name" value="PxpB"/>
</dbReference>
<evidence type="ECO:0000256" key="2">
    <source>
        <dbReference type="ARBA" id="ARBA00022801"/>
    </source>
</evidence>
<keyword evidence="3" id="KW-0067">ATP-binding</keyword>